<organism evidence="1 2">
    <name type="scientific">Okeania hirsuta</name>
    <dbReference type="NCBI Taxonomy" id="1458930"/>
    <lineage>
        <taxon>Bacteria</taxon>
        <taxon>Bacillati</taxon>
        <taxon>Cyanobacteriota</taxon>
        <taxon>Cyanophyceae</taxon>
        <taxon>Oscillatoriophycideae</taxon>
        <taxon>Oscillatoriales</taxon>
        <taxon>Microcoleaceae</taxon>
        <taxon>Okeania</taxon>
    </lineage>
</organism>
<comment type="caution">
    <text evidence="1">The sequence shown here is derived from an EMBL/GenBank/DDBJ whole genome shotgun (WGS) entry which is preliminary data.</text>
</comment>
<dbReference type="EMBL" id="RCBY01000071">
    <property type="protein sequence ID" value="RQH42357.1"/>
    <property type="molecule type" value="Genomic_DNA"/>
</dbReference>
<dbReference type="OrthoDB" id="571691at2"/>
<sequence>MYSSPESQENGQSPETYVTLTDEAERSLCCTVEYSMELDNQEYVMLLPVDLPIEIFTWAQGDLDQASIPVGDEMEIDRIFDTAKVVLEEQNLTLQRTAITLTVTGDLPEWDEDELDEVDENDEEGEYYEELATFLYKDQKYAIYTPLDPFLIPARKSNDGKLELLSEEEFQEIQPMVQSMLEDQLFHDME</sequence>
<reference evidence="1 2" key="1">
    <citation type="journal article" date="2018" name="ACS Chem. Biol.">
        <title>Ketoreductase domain dysfunction expands chemodiversity: malyngamide biosynthesis in the cyanobacterium Okeania hirsuta.</title>
        <authorList>
            <person name="Moss N.A."/>
            <person name="Leao T."/>
            <person name="Rankin M."/>
            <person name="McCullough T.M."/>
            <person name="Qu P."/>
            <person name="Korobeynikov A."/>
            <person name="Smith J.L."/>
            <person name="Gerwick L."/>
            <person name="Gerwick W.H."/>
        </authorList>
    </citation>
    <scope>NUCLEOTIDE SEQUENCE [LARGE SCALE GENOMIC DNA]</scope>
    <source>
        <strain evidence="1 2">PAB10Feb10-1</strain>
    </source>
</reference>
<dbReference type="Proteomes" id="UP000269154">
    <property type="component" value="Unassembled WGS sequence"/>
</dbReference>
<evidence type="ECO:0000313" key="1">
    <source>
        <dbReference type="EMBL" id="RQH42357.1"/>
    </source>
</evidence>
<keyword evidence="2" id="KW-1185">Reference proteome</keyword>
<evidence type="ECO:0000313" key="2">
    <source>
        <dbReference type="Proteomes" id="UP000269154"/>
    </source>
</evidence>
<proteinExistence type="predicted"/>
<dbReference type="AlphaFoldDB" id="A0A3N6PZK1"/>
<dbReference type="RefSeq" id="WP_124143914.1">
    <property type="nucleotide sequence ID" value="NZ_CAWOKI010000373.1"/>
</dbReference>
<dbReference type="PANTHER" id="PTHR36061:SF3">
    <property type="entry name" value="OS04G0692200 PROTEIN"/>
    <property type="match status" value="1"/>
</dbReference>
<dbReference type="InterPro" id="IPR022203">
    <property type="entry name" value="DUF3727"/>
</dbReference>
<protein>
    <submittedName>
        <fullName evidence="1">DUF3727 domain-containing protein</fullName>
    </submittedName>
</protein>
<gene>
    <name evidence="1" type="ORF">D5R40_14285</name>
</gene>
<name>A0A3N6PZK1_9CYAN</name>
<dbReference type="PANTHER" id="PTHR36061">
    <property type="match status" value="1"/>
</dbReference>
<dbReference type="Pfam" id="PF12527">
    <property type="entry name" value="DUF3727"/>
    <property type="match status" value="1"/>
</dbReference>
<accession>A0A3N6PZK1</accession>